<evidence type="ECO:0000256" key="10">
    <source>
        <dbReference type="SAM" id="SignalP"/>
    </source>
</evidence>
<feature type="domain" description="PBP" evidence="11">
    <location>
        <begin position="213"/>
        <end position="326"/>
    </location>
</feature>
<keyword evidence="7" id="KW-0564">Palmitate</keyword>
<dbReference type="PROSITE" id="PS51257">
    <property type="entry name" value="PROKAR_LIPOPROTEIN"/>
    <property type="match status" value="1"/>
</dbReference>
<comment type="subcellular location">
    <subcellularLocation>
        <location evidence="2">Cell membrane</location>
        <topology evidence="2">Lipid-anchor</topology>
    </subcellularLocation>
</comment>
<dbReference type="PANTHER" id="PTHR30570">
    <property type="entry name" value="PERIPLASMIC PHOSPHATE BINDING COMPONENT OF PHOSPHATE ABC TRANSPORTER"/>
    <property type="match status" value="1"/>
</dbReference>
<evidence type="ECO:0000256" key="3">
    <source>
        <dbReference type="ARBA" id="ARBA00008725"/>
    </source>
</evidence>
<dbReference type="SUPFAM" id="SSF53850">
    <property type="entry name" value="Periplasmic binding protein-like II"/>
    <property type="match status" value="2"/>
</dbReference>
<evidence type="ECO:0000313" key="13">
    <source>
        <dbReference type="Proteomes" id="UP000823927"/>
    </source>
</evidence>
<evidence type="ECO:0000256" key="9">
    <source>
        <dbReference type="SAM" id="MobiDB-lite"/>
    </source>
</evidence>
<dbReference type="EMBL" id="DVIT01000013">
    <property type="protein sequence ID" value="HIS46576.1"/>
    <property type="molecule type" value="Genomic_DNA"/>
</dbReference>
<comment type="similarity">
    <text evidence="3">Belongs to the PstS family.</text>
</comment>
<sequence length="328" mass="33469">MKKFMSLAMTGVLVLGMAACGGGNTETDAPAADSAAESTTEAASEASSEAASEASSEAGSEAADAGAAMEGFINVISREDGSGTRSAFVELMGIEQEDENGEKVDMTLPEAQISNSTSAVMTTVSGDVSAIGYISLGSLDDSVKAVSVNGVEPTADNVKSGDYVVSRPFNIITTAETSEVAQDFVNFIMSTEGQAVVAEEGYIPVDGVEAFSGTQPSGDVTVGGSSSVTPVMEKLVEAYAAVNPNANIEVQQSDSTTGVTSTSDGLYDIGMASRALTDDEIALGLTPTVIATDGIAVIVNNENPVSDLTSEQIQSIYTGAIEDWSELN</sequence>
<evidence type="ECO:0000256" key="1">
    <source>
        <dbReference type="ARBA" id="ARBA00002841"/>
    </source>
</evidence>
<evidence type="ECO:0000256" key="8">
    <source>
        <dbReference type="ARBA" id="ARBA00023288"/>
    </source>
</evidence>
<evidence type="ECO:0000259" key="11">
    <source>
        <dbReference type="Pfam" id="PF12849"/>
    </source>
</evidence>
<feature type="domain" description="PBP" evidence="11">
    <location>
        <begin position="71"/>
        <end position="192"/>
    </location>
</feature>
<comment type="function">
    <text evidence="1">Part of the ABC transporter complex PstSACB involved in phosphate import.</text>
</comment>
<dbReference type="InterPro" id="IPR024370">
    <property type="entry name" value="PBP_domain"/>
</dbReference>
<keyword evidence="5" id="KW-0813">Transport</keyword>
<dbReference type="GO" id="GO:0005886">
    <property type="term" value="C:plasma membrane"/>
    <property type="evidence" value="ECO:0007669"/>
    <property type="project" value="UniProtKB-SubCell"/>
</dbReference>
<evidence type="ECO:0000256" key="7">
    <source>
        <dbReference type="ARBA" id="ARBA00023139"/>
    </source>
</evidence>
<evidence type="ECO:0000256" key="6">
    <source>
        <dbReference type="ARBA" id="ARBA00022729"/>
    </source>
</evidence>
<gene>
    <name evidence="12" type="ORF">IAB46_03275</name>
</gene>
<reference evidence="12" key="1">
    <citation type="submission" date="2020-10" db="EMBL/GenBank/DDBJ databases">
        <authorList>
            <person name="Gilroy R."/>
        </authorList>
    </citation>
    <scope>NUCLEOTIDE SEQUENCE</scope>
    <source>
        <strain evidence="12">CHK178-757</strain>
    </source>
</reference>
<feature type="region of interest" description="Disordered" evidence="9">
    <location>
        <begin position="27"/>
        <end position="63"/>
    </location>
</feature>
<dbReference type="AlphaFoldDB" id="A0A9D1JPW0"/>
<name>A0A9D1JPW0_9FIRM</name>
<protein>
    <submittedName>
        <fullName evidence="12">Substrate-binding domain-containing protein</fullName>
    </submittedName>
</protein>
<comment type="caution">
    <text evidence="12">The sequence shown here is derived from an EMBL/GenBank/DDBJ whole genome shotgun (WGS) entry which is preliminary data.</text>
</comment>
<feature type="chain" id="PRO_5038395354" evidence="10">
    <location>
        <begin position="22"/>
        <end position="328"/>
    </location>
</feature>
<proteinExistence type="inferred from homology"/>
<dbReference type="Gene3D" id="3.40.190.10">
    <property type="entry name" value="Periplasmic binding protein-like II"/>
    <property type="match status" value="4"/>
</dbReference>
<evidence type="ECO:0000256" key="4">
    <source>
        <dbReference type="ARBA" id="ARBA00011529"/>
    </source>
</evidence>
<organism evidence="12 13">
    <name type="scientific">Candidatus Scybalocola faecigallinarum</name>
    <dbReference type="NCBI Taxonomy" id="2840941"/>
    <lineage>
        <taxon>Bacteria</taxon>
        <taxon>Bacillati</taxon>
        <taxon>Bacillota</taxon>
        <taxon>Clostridia</taxon>
        <taxon>Lachnospirales</taxon>
        <taxon>Lachnospiraceae</taxon>
        <taxon>Lachnospiraceae incertae sedis</taxon>
        <taxon>Candidatus Scybalocola (ex Gilroy et al. 2021)</taxon>
    </lineage>
</organism>
<evidence type="ECO:0000256" key="5">
    <source>
        <dbReference type="ARBA" id="ARBA00022592"/>
    </source>
</evidence>
<reference evidence="12" key="2">
    <citation type="journal article" date="2021" name="PeerJ">
        <title>Extensive microbial diversity within the chicken gut microbiome revealed by metagenomics and culture.</title>
        <authorList>
            <person name="Gilroy R."/>
            <person name="Ravi A."/>
            <person name="Getino M."/>
            <person name="Pursley I."/>
            <person name="Horton D.L."/>
            <person name="Alikhan N.F."/>
            <person name="Baker D."/>
            <person name="Gharbi K."/>
            <person name="Hall N."/>
            <person name="Watson M."/>
            <person name="Adriaenssens E.M."/>
            <person name="Foster-Nyarko E."/>
            <person name="Jarju S."/>
            <person name="Secka A."/>
            <person name="Antonio M."/>
            <person name="Oren A."/>
            <person name="Chaudhuri R.R."/>
            <person name="La Ragione R."/>
            <person name="Hildebrand F."/>
            <person name="Pallen M.J."/>
        </authorList>
    </citation>
    <scope>NUCLEOTIDE SEQUENCE</scope>
    <source>
        <strain evidence="12">CHK178-757</strain>
    </source>
</reference>
<dbReference type="Proteomes" id="UP000823927">
    <property type="component" value="Unassembled WGS sequence"/>
</dbReference>
<dbReference type="GO" id="GO:0006817">
    <property type="term" value="P:phosphate ion transport"/>
    <property type="evidence" value="ECO:0007669"/>
    <property type="project" value="UniProtKB-KW"/>
</dbReference>
<dbReference type="InterPro" id="IPR050811">
    <property type="entry name" value="Phosphate_ABC_transporter"/>
</dbReference>
<evidence type="ECO:0000313" key="12">
    <source>
        <dbReference type="EMBL" id="HIS46576.1"/>
    </source>
</evidence>
<accession>A0A9D1JPW0</accession>
<keyword evidence="8" id="KW-0449">Lipoprotein</keyword>
<dbReference type="PANTHER" id="PTHR30570:SF1">
    <property type="entry name" value="PHOSPHATE-BINDING PROTEIN PSTS"/>
    <property type="match status" value="1"/>
</dbReference>
<evidence type="ECO:0000256" key="2">
    <source>
        <dbReference type="ARBA" id="ARBA00004193"/>
    </source>
</evidence>
<dbReference type="Pfam" id="PF12849">
    <property type="entry name" value="PBP_like_2"/>
    <property type="match status" value="2"/>
</dbReference>
<keyword evidence="6 10" id="KW-0732">Signal</keyword>
<feature type="signal peptide" evidence="10">
    <location>
        <begin position="1"/>
        <end position="21"/>
    </location>
</feature>
<comment type="subunit">
    <text evidence="4">The complex is composed of two ATP-binding proteins (PstB), two transmembrane proteins (PstC and PstA) and a solute-binding protein (PstS).</text>
</comment>
<keyword evidence="5" id="KW-0592">Phosphate transport</keyword>